<evidence type="ECO:0000313" key="10">
    <source>
        <dbReference type="EMBL" id="QSX08207.1"/>
    </source>
</evidence>
<reference evidence="10" key="1">
    <citation type="submission" date="2021-03" db="EMBL/GenBank/DDBJ databases">
        <title>Alkalibacter marinus sp. nov., isolated from tidal flat sediment.</title>
        <authorList>
            <person name="Namirimu T."/>
            <person name="Yang J.-A."/>
            <person name="Yang S.-H."/>
            <person name="Kim Y.-J."/>
            <person name="Kwon K.K."/>
        </authorList>
    </citation>
    <scope>NUCLEOTIDE SEQUENCE</scope>
    <source>
        <strain evidence="10">ES005</strain>
    </source>
</reference>
<comment type="subunit">
    <text evidence="7">Homodimer.</text>
</comment>
<name>A0A974XE67_9FIRM</name>
<dbReference type="Gene3D" id="3.50.50.60">
    <property type="entry name" value="FAD/NAD(P)-binding domain"/>
    <property type="match status" value="2"/>
</dbReference>
<dbReference type="GO" id="GO:0019430">
    <property type="term" value="P:removal of superoxide radicals"/>
    <property type="evidence" value="ECO:0007669"/>
    <property type="project" value="UniProtKB-UniRule"/>
</dbReference>
<sequence length="306" mass="33157">MDYDMIIIGGGPAGLSAGLYASRANLKNLVLEKAEAGGQIATTSEVDNYPGSPKDATGPVLSQRMKDQCEAFGTEFRKEECKEIVKEGDYFKIVTNKETYKTKTVIAAMGANPREIGCKGENEFRGMGVSYCATCDGFFFRDLDVAVVGGGDSALEEGIFLTKFAKKVYIIHRRDELRAVPSIQDKAKANPKIEFILDSVVEEIKGDGLVQSVRIKNVKSGEESDLPVDGVFVFVGYYPSTELIKDMATLDESGYVLAGEDMKTNVPGLFVAGDIRKKVVKQVITAAADGAIAAVLGEKYISEHFE</sequence>
<dbReference type="EMBL" id="CP071444">
    <property type="protein sequence ID" value="QSX08207.1"/>
    <property type="molecule type" value="Genomic_DNA"/>
</dbReference>
<dbReference type="PRINTS" id="PR00368">
    <property type="entry name" value="FADPNR"/>
</dbReference>
<dbReference type="NCBIfam" id="TIGR01292">
    <property type="entry name" value="TRX_reduct"/>
    <property type="match status" value="1"/>
</dbReference>
<dbReference type="InterPro" id="IPR005982">
    <property type="entry name" value="Thioredox_Rdtase"/>
</dbReference>
<comment type="similarity">
    <text evidence="1 7">Belongs to the class-II pyridine nucleotide-disulfide oxidoreductase family.</text>
</comment>
<dbReference type="SUPFAM" id="SSF51905">
    <property type="entry name" value="FAD/NAD(P)-binding domain"/>
    <property type="match status" value="1"/>
</dbReference>
<protein>
    <recommendedName>
        <fullName evidence="7">Thioredoxin reductase</fullName>
        <ecNumber evidence="7">1.8.1.9</ecNumber>
    </recommendedName>
</protein>
<evidence type="ECO:0000256" key="1">
    <source>
        <dbReference type="ARBA" id="ARBA00009333"/>
    </source>
</evidence>
<evidence type="ECO:0000256" key="3">
    <source>
        <dbReference type="ARBA" id="ARBA00022827"/>
    </source>
</evidence>
<dbReference type="InterPro" id="IPR023753">
    <property type="entry name" value="FAD/NAD-binding_dom"/>
</dbReference>
<accession>A0A974XE67</accession>
<dbReference type="InterPro" id="IPR050097">
    <property type="entry name" value="Ferredoxin-NADP_redctase_2"/>
</dbReference>
<feature type="domain" description="FAD/NAD(P)-binding" evidence="9">
    <location>
        <begin position="3"/>
        <end position="290"/>
    </location>
</feature>
<dbReference type="AlphaFoldDB" id="A0A974XE67"/>
<dbReference type="GO" id="GO:0005737">
    <property type="term" value="C:cytoplasm"/>
    <property type="evidence" value="ECO:0007669"/>
    <property type="project" value="InterPro"/>
</dbReference>
<keyword evidence="3 7" id="KW-0274">FAD</keyword>
<evidence type="ECO:0000256" key="4">
    <source>
        <dbReference type="ARBA" id="ARBA00023002"/>
    </source>
</evidence>
<dbReference type="Pfam" id="PF07992">
    <property type="entry name" value="Pyr_redox_2"/>
    <property type="match status" value="1"/>
</dbReference>
<comment type="catalytic activity">
    <reaction evidence="7">
        <text>[thioredoxin]-dithiol + NADP(+) = [thioredoxin]-disulfide + NADPH + H(+)</text>
        <dbReference type="Rhea" id="RHEA:20345"/>
        <dbReference type="Rhea" id="RHEA-COMP:10698"/>
        <dbReference type="Rhea" id="RHEA-COMP:10700"/>
        <dbReference type="ChEBI" id="CHEBI:15378"/>
        <dbReference type="ChEBI" id="CHEBI:29950"/>
        <dbReference type="ChEBI" id="CHEBI:50058"/>
        <dbReference type="ChEBI" id="CHEBI:57783"/>
        <dbReference type="ChEBI" id="CHEBI:58349"/>
        <dbReference type="EC" id="1.8.1.9"/>
    </reaction>
</comment>
<dbReference type="PROSITE" id="PS00573">
    <property type="entry name" value="PYRIDINE_REDOX_2"/>
    <property type="match status" value="1"/>
</dbReference>
<dbReference type="InterPro" id="IPR036188">
    <property type="entry name" value="FAD/NAD-bd_sf"/>
</dbReference>
<keyword evidence="11" id="KW-1185">Reference proteome</keyword>
<dbReference type="PRINTS" id="PR00469">
    <property type="entry name" value="PNDRDTASEII"/>
</dbReference>
<dbReference type="GO" id="GO:0004791">
    <property type="term" value="F:thioredoxin-disulfide reductase (NADPH) activity"/>
    <property type="evidence" value="ECO:0007669"/>
    <property type="project" value="UniProtKB-UniRule"/>
</dbReference>
<dbReference type="InterPro" id="IPR008255">
    <property type="entry name" value="Pyr_nucl-diS_OxRdtase_2_AS"/>
</dbReference>
<evidence type="ECO:0000256" key="6">
    <source>
        <dbReference type="ARBA" id="ARBA00023284"/>
    </source>
</evidence>
<keyword evidence="8" id="KW-0521">NADP</keyword>
<proteinExistence type="inferred from homology"/>
<evidence type="ECO:0000259" key="9">
    <source>
        <dbReference type="Pfam" id="PF07992"/>
    </source>
</evidence>
<evidence type="ECO:0000256" key="5">
    <source>
        <dbReference type="ARBA" id="ARBA00023157"/>
    </source>
</evidence>
<evidence type="ECO:0000256" key="2">
    <source>
        <dbReference type="ARBA" id="ARBA00022630"/>
    </source>
</evidence>
<evidence type="ECO:0000256" key="8">
    <source>
        <dbReference type="RuleBase" id="RU003881"/>
    </source>
</evidence>
<organism evidence="10 11">
    <name type="scientific">Alkalibacter rhizosphaerae</name>
    <dbReference type="NCBI Taxonomy" id="2815577"/>
    <lineage>
        <taxon>Bacteria</taxon>
        <taxon>Bacillati</taxon>
        <taxon>Bacillota</taxon>
        <taxon>Clostridia</taxon>
        <taxon>Eubacteriales</taxon>
        <taxon>Eubacteriaceae</taxon>
        <taxon>Alkalibacter</taxon>
    </lineage>
</organism>
<dbReference type="PANTHER" id="PTHR48105">
    <property type="entry name" value="THIOREDOXIN REDUCTASE 1-RELATED-RELATED"/>
    <property type="match status" value="1"/>
</dbReference>
<keyword evidence="5" id="KW-1015">Disulfide bond</keyword>
<dbReference type="EC" id="1.8.1.9" evidence="7"/>
<dbReference type="Proteomes" id="UP000663499">
    <property type="component" value="Chromosome"/>
</dbReference>
<keyword evidence="2 7" id="KW-0285">Flavoprotein</keyword>
<comment type="cofactor">
    <cofactor evidence="8">
        <name>FAD</name>
        <dbReference type="ChEBI" id="CHEBI:57692"/>
    </cofactor>
    <text evidence="8">Binds 1 FAD per subunit.</text>
</comment>
<evidence type="ECO:0000313" key="11">
    <source>
        <dbReference type="Proteomes" id="UP000663499"/>
    </source>
</evidence>
<evidence type="ECO:0000256" key="7">
    <source>
        <dbReference type="RuleBase" id="RU003880"/>
    </source>
</evidence>
<keyword evidence="4 7" id="KW-0560">Oxidoreductase</keyword>
<dbReference type="RefSeq" id="WP_207299549.1">
    <property type="nucleotide sequence ID" value="NZ_CP071444.1"/>
</dbReference>
<dbReference type="KEGG" id="alka:J0B03_10475"/>
<gene>
    <name evidence="10" type="primary">trxB</name>
    <name evidence="10" type="ORF">J0B03_10475</name>
</gene>
<keyword evidence="6 7" id="KW-0676">Redox-active center</keyword>